<organism evidence="2 3">
    <name type="scientific">Paenibacillus glycanilyticus</name>
    <dbReference type="NCBI Taxonomy" id="126569"/>
    <lineage>
        <taxon>Bacteria</taxon>
        <taxon>Bacillati</taxon>
        <taxon>Bacillota</taxon>
        <taxon>Bacilli</taxon>
        <taxon>Bacillales</taxon>
        <taxon>Paenibacillaceae</taxon>
        <taxon>Paenibacillus</taxon>
    </lineage>
</organism>
<dbReference type="Gene3D" id="3.40.630.30">
    <property type="match status" value="1"/>
</dbReference>
<dbReference type="PROSITE" id="PS51186">
    <property type="entry name" value="GNAT"/>
    <property type="match status" value="1"/>
</dbReference>
<dbReference type="Proteomes" id="UP001157114">
    <property type="component" value="Unassembled WGS sequence"/>
</dbReference>
<evidence type="ECO:0000313" key="2">
    <source>
        <dbReference type="EMBL" id="GLX66765.1"/>
    </source>
</evidence>
<dbReference type="CDD" id="cd04301">
    <property type="entry name" value="NAT_SF"/>
    <property type="match status" value="1"/>
</dbReference>
<feature type="domain" description="N-acetyltransferase" evidence="1">
    <location>
        <begin position="14"/>
        <end position="157"/>
    </location>
</feature>
<keyword evidence="3" id="KW-1185">Reference proteome</keyword>
<protein>
    <submittedName>
        <fullName evidence="2">Acetyltransferase</fullName>
    </submittedName>
</protein>
<dbReference type="RefSeq" id="WP_284237478.1">
    <property type="nucleotide sequence ID" value="NZ_BSSQ01000004.1"/>
</dbReference>
<dbReference type="Pfam" id="PF13673">
    <property type="entry name" value="Acetyltransf_10"/>
    <property type="match status" value="1"/>
</dbReference>
<name>A0ABQ6G8F3_9BACL</name>
<dbReference type="InterPro" id="IPR000182">
    <property type="entry name" value="GNAT_dom"/>
</dbReference>
<evidence type="ECO:0000313" key="3">
    <source>
        <dbReference type="Proteomes" id="UP001157114"/>
    </source>
</evidence>
<evidence type="ECO:0000259" key="1">
    <source>
        <dbReference type="PROSITE" id="PS51186"/>
    </source>
</evidence>
<proteinExistence type="predicted"/>
<accession>A0ABQ6G8F3</accession>
<gene>
    <name evidence="2" type="ORF">MU1_11090</name>
</gene>
<reference evidence="2 3" key="1">
    <citation type="submission" date="2023-03" db="EMBL/GenBank/DDBJ databases">
        <title>Draft genome sequence of the bacteria which degrade cell wall of Tricholomamatutake.</title>
        <authorList>
            <person name="Konishi Y."/>
            <person name="Fukuta Y."/>
            <person name="Shirasaka N."/>
        </authorList>
    </citation>
    <scope>NUCLEOTIDE SEQUENCE [LARGE SCALE GENOMIC DNA]</scope>
    <source>
        <strain evidence="3">mu1</strain>
    </source>
</reference>
<dbReference type="InterPro" id="IPR016181">
    <property type="entry name" value="Acyl_CoA_acyltransferase"/>
</dbReference>
<dbReference type="EMBL" id="BSSQ01000004">
    <property type="protein sequence ID" value="GLX66765.1"/>
    <property type="molecule type" value="Genomic_DNA"/>
</dbReference>
<dbReference type="SUPFAM" id="SSF55729">
    <property type="entry name" value="Acyl-CoA N-acyltransferases (Nat)"/>
    <property type="match status" value="1"/>
</dbReference>
<comment type="caution">
    <text evidence="2">The sequence shown here is derived from an EMBL/GenBank/DDBJ whole genome shotgun (WGS) entry which is preliminary data.</text>
</comment>
<sequence length="161" mass="18388">MNVSLCKAGLQDAGTIHAMQVVAFMPLLEKYQDFETSPANESVERIIARIEQSFTDYYLIKNHEDIVGAVRVVKKDNKNYRISPIFIIPEHQGKGIAQQVFSLLEQLYSDATSWKLDTVMQEAGHCYLYEKLGYARTGETKAINEKMTLVFYEKKLEDITA</sequence>